<evidence type="ECO:0000313" key="2">
    <source>
        <dbReference type="Proteomes" id="UP000807342"/>
    </source>
</evidence>
<dbReference type="AlphaFoldDB" id="A0A9P5XEH7"/>
<proteinExistence type="predicted"/>
<dbReference type="Proteomes" id="UP000807342">
    <property type="component" value="Unassembled WGS sequence"/>
</dbReference>
<protein>
    <submittedName>
        <fullName evidence="1">Uncharacterized protein</fullName>
    </submittedName>
</protein>
<sequence>MTRVPPITAAFPEAIFDQCFCSPALKWAPDNVRTHIIAVETGHNLVAESDTERVAAVYLHVVNIIIVGTAAFSCSRSDIKFKVNNVLILEYKHSNSLKETERTGDALIEEGRNAGSITGGLPRSVKTALEGGAAIASGQANKYNNIWGCPFDYRSP</sequence>
<keyword evidence="2" id="KW-1185">Reference proteome</keyword>
<accession>A0A9P5XEH7</accession>
<comment type="caution">
    <text evidence="1">The sequence shown here is derived from an EMBL/GenBank/DDBJ whole genome shotgun (WGS) entry which is preliminary data.</text>
</comment>
<evidence type="ECO:0000313" key="1">
    <source>
        <dbReference type="EMBL" id="KAF9449235.1"/>
    </source>
</evidence>
<reference evidence="1" key="1">
    <citation type="submission" date="2020-11" db="EMBL/GenBank/DDBJ databases">
        <authorList>
            <consortium name="DOE Joint Genome Institute"/>
            <person name="Ahrendt S."/>
            <person name="Riley R."/>
            <person name="Andreopoulos W."/>
            <person name="Labutti K."/>
            <person name="Pangilinan J."/>
            <person name="Ruiz-Duenas F.J."/>
            <person name="Barrasa J.M."/>
            <person name="Sanchez-Garcia M."/>
            <person name="Camarero S."/>
            <person name="Miyauchi S."/>
            <person name="Serrano A."/>
            <person name="Linde D."/>
            <person name="Babiker R."/>
            <person name="Drula E."/>
            <person name="Ayuso-Fernandez I."/>
            <person name="Pacheco R."/>
            <person name="Padilla G."/>
            <person name="Ferreira P."/>
            <person name="Barriuso J."/>
            <person name="Kellner H."/>
            <person name="Castanera R."/>
            <person name="Alfaro M."/>
            <person name="Ramirez L."/>
            <person name="Pisabarro A.G."/>
            <person name="Kuo A."/>
            <person name="Tritt A."/>
            <person name="Lipzen A."/>
            <person name="He G."/>
            <person name="Yan M."/>
            <person name="Ng V."/>
            <person name="Cullen D."/>
            <person name="Martin F."/>
            <person name="Rosso M.-N."/>
            <person name="Henrissat B."/>
            <person name="Hibbett D."/>
            <person name="Martinez A.T."/>
            <person name="Grigoriev I.V."/>
        </authorList>
    </citation>
    <scope>NUCLEOTIDE SEQUENCE</scope>
    <source>
        <strain evidence="1">MF-IS2</strain>
    </source>
</reference>
<organism evidence="1 2">
    <name type="scientific">Macrolepiota fuliginosa MF-IS2</name>
    <dbReference type="NCBI Taxonomy" id="1400762"/>
    <lineage>
        <taxon>Eukaryota</taxon>
        <taxon>Fungi</taxon>
        <taxon>Dikarya</taxon>
        <taxon>Basidiomycota</taxon>
        <taxon>Agaricomycotina</taxon>
        <taxon>Agaricomycetes</taxon>
        <taxon>Agaricomycetidae</taxon>
        <taxon>Agaricales</taxon>
        <taxon>Agaricineae</taxon>
        <taxon>Agaricaceae</taxon>
        <taxon>Macrolepiota</taxon>
    </lineage>
</organism>
<dbReference type="EMBL" id="MU151137">
    <property type="protein sequence ID" value="KAF9449235.1"/>
    <property type="molecule type" value="Genomic_DNA"/>
</dbReference>
<dbReference type="OrthoDB" id="2896980at2759"/>
<name>A0A9P5XEH7_9AGAR</name>
<gene>
    <name evidence="1" type="ORF">P691DRAFT_791405</name>
</gene>